<feature type="transmembrane region" description="Helical" evidence="1">
    <location>
        <begin position="111"/>
        <end position="133"/>
    </location>
</feature>
<proteinExistence type="predicted"/>
<dbReference type="PANTHER" id="PTHR22715">
    <property type="entry name" value="TRANSFORMING GROWTH FACTOR BETA REGULATED GENE 1"/>
    <property type="match status" value="1"/>
</dbReference>
<sequence length="1276" mass="140572">MKVVGKDRYPYPVGYQAIRAHNGTTYKMEICEGVNGPRFLISSDDGGLSSGKTPDQAWEEFQKKGCPRMKIWHGKRLSSKMDGLEEVDHSGDKIVFLTLDKISLTNLPGRYAVGLKSFIALMSCYFCCCFFYFHHMQLFGFKNPLIQRLLREVVTDVNGIAEQSLISPKVCDSVTRTDHDDCCPNVGENSDLLHYVGKLHVTGKRSKCEPKNKKLNVQARPQSLELTCSISSNVKDEKSLGQGSSTTHYGSEVNGVYNHIGGSASLQIMSSVGKSSNYISSKDGLLLNPIDISNDKIGGAVPSKRPSGFLYSENCKITELTEYLSTEESLHRSHNEESKISSLLVISEDKKLMQSCSKESVGCIDIDLCAPDTLDFVQASPQTIASVYPAVDCAHKEAEGCLCRERGQCIAENTSDSAPNKLDKNASIETACEITSRDLLNAEHEELLKSNSNPSSEKSDFGAAGQDVAKSMISLLLPQAVPLLRNVSTDKEFTISPSDMLVDYKQEVNEIGYSLDVPSSDVVMTEAVYREQGEIMHGPHTDSRLNIPNSEHLKSIVPDSFEYSQCDDLKTNQEILSSDVAESDRSSLSKDMCSQQLPGHDLLDRTTTYHASGLDFQDGPQDCNLCIPESVPDDISPRDQIISERSNNACSDLKENPVHVGFDSMQKDLLTAQDFTRDASNASGVKTDSCHLKSMESPEKRQSEVMGKTGNAETMIRSSQLPMLVYTRRKLQNAIPVQESCSVMECTEHDTFKLVNPEMYTAKGALSPQETIQINNSNDISCEPDVTAGLCVETPQTCNNVLVPNPTSSLNPTPFACENKCFADKEAQLISESMPLENQELKNNLDSSVKFVGCYMHPMPVSSLFLSTRNDEIHVCVLCGLLSGQYRTLFTYKVAINEPSLGCPSVMAHCSILLPDPKHNFIKDLTPDGQYIVLLGSIKTPNCRLTVSTVCSEKDALKIVQIEHGYVSVVTMLETVDNVHCILVCEPNRLVSVGESGRLQVWVMNSTWSEKVEYFIVPADGSISPGIVRLKRIPKCTHLVIGHNSYGEFSLWDIAKLNCVSSFSALGSPINEFFPISLFHWQTKGSRFSNASISEQADKLLEATNLWYSKQRETCSFSPSEEDVAMWLFVSTTSDIDIHTTTSWRLALVMKNCITFGSPLDPRSYEAFLYLNIVCHVLLNSVNLLLSFTAFTVFNVLALCRTTDIGVSCGYGIASTSDGVVYMWELSRGSKLGTLHHFQDDNVTCVATDDSGGALGVAGSRGQLLLYLHHPDLDSN</sequence>
<evidence type="ECO:0000256" key="1">
    <source>
        <dbReference type="SAM" id="Phobius"/>
    </source>
</evidence>
<dbReference type="GO" id="GO:0051726">
    <property type="term" value="P:regulation of cell cycle"/>
    <property type="evidence" value="ECO:0007669"/>
    <property type="project" value="TreeGrafter"/>
</dbReference>
<comment type="caution">
    <text evidence="2">The sequence shown here is derived from an EMBL/GenBank/DDBJ whole genome shotgun (WGS) entry which is preliminary data.</text>
</comment>
<dbReference type="InterPro" id="IPR003888">
    <property type="entry name" value="FYrich_N"/>
</dbReference>
<dbReference type="InterPro" id="IPR040092">
    <property type="entry name" value="TBRG1"/>
</dbReference>
<dbReference type="Gene3D" id="2.130.10.10">
    <property type="entry name" value="YVTN repeat-like/Quinoprotein amine dehydrogenase"/>
    <property type="match status" value="1"/>
</dbReference>
<dbReference type="AlphaFoldDB" id="A0AAN9R378"/>
<organism evidence="2 3">
    <name type="scientific">Canavalia gladiata</name>
    <name type="common">Sword bean</name>
    <name type="synonym">Dolichos gladiatus</name>
    <dbReference type="NCBI Taxonomy" id="3824"/>
    <lineage>
        <taxon>Eukaryota</taxon>
        <taxon>Viridiplantae</taxon>
        <taxon>Streptophyta</taxon>
        <taxon>Embryophyta</taxon>
        <taxon>Tracheophyta</taxon>
        <taxon>Spermatophyta</taxon>
        <taxon>Magnoliopsida</taxon>
        <taxon>eudicotyledons</taxon>
        <taxon>Gunneridae</taxon>
        <taxon>Pentapetalae</taxon>
        <taxon>rosids</taxon>
        <taxon>fabids</taxon>
        <taxon>Fabales</taxon>
        <taxon>Fabaceae</taxon>
        <taxon>Papilionoideae</taxon>
        <taxon>50 kb inversion clade</taxon>
        <taxon>NPAAA clade</taxon>
        <taxon>indigoferoid/millettioid clade</taxon>
        <taxon>Phaseoleae</taxon>
        <taxon>Canavalia</taxon>
    </lineage>
</organism>
<evidence type="ECO:0000313" key="2">
    <source>
        <dbReference type="EMBL" id="KAK7360635.1"/>
    </source>
</evidence>
<dbReference type="PANTHER" id="PTHR22715:SF1">
    <property type="entry name" value="DNA BINDING PROTEIN"/>
    <property type="match status" value="1"/>
</dbReference>
<evidence type="ECO:0008006" key="4">
    <source>
        <dbReference type="Google" id="ProtNLM"/>
    </source>
</evidence>
<protein>
    <recommendedName>
        <fullName evidence="4">FYR C-terminal domain-containing protein</fullName>
    </recommendedName>
</protein>
<dbReference type="SUPFAM" id="SSF50978">
    <property type="entry name" value="WD40 repeat-like"/>
    <property type="match status" value="1"/>
</dbReference>
<dbReference type="Proteomes" id="UP001367508">
    <property type="component" value="Unassembled WGS sequence"/>
</dbReference>
<gene>
    <name evidence="2" type="ORF">VNO77_02643</name>
</gene>
<dbReference type="InterPro" id="IPR036322">
    <property type="entry name" value="WD40_repeat_dom_sf"/>
</dbReference>
<keyword evidence="1" id="KW-1133">Transmembrane helix</keyword>
<keyword evidence="1" id="KW-0812">Transmembrane</keyword>
<dbReference type="EMBL" id="JAYMYQ010000001">
    <property type="protein sequence ID" value="KAK7360635.1"/>
    <property type="molecule type" value="Genomic_DNA"/>
</dbReference>
<name>A0AAN9R378_CANGL</name>
<accession>A0AAN9R378</accession>
<dbReference type="Gene3D" id="3.30.160.360">
    <property type="match status" value="1"/>
</dbReference>
<dbReference type="GO" id="GO:0005634">
    <property type="term" value="C:nucleus"/>
    <property type="evidence" value="ECO:0007669"/>
    <property type="project" value="InterPro"/>
</dbReference>
<dbReference type="InterPro" id="IPR015943">
    <property type="entry name" value="WD40/YVTN_repeat-like_dom_sf"/>
</dbReference>
<evidence type="ECO:0000313" key="3">
    <source>
        <dbReference type="Proteomes" id="UP001367508"/>
    </source>
</evidence>
<reference evidence="2 3" key="1">
    <citation type="submission" date="2024-01" db="EMBL/GenBank/DDBJ databases">
        <title>The genomes of 5 underutilized Papilionoideae crops provide insights into root nodulation and disease resistanc.</title>
        <authorList>
            <person name="Jiang F."/>
        </authorList>
    </citation>
    <scope>NUCLEOTIDE SEQUENCE [LARGE SCALE GENOMIC DNA]</scope>
    <source>
        <strain evidence="2">LVBAO_FW01</strain>
        <tissue evidence="2">Leaves</tissue>
    </source>
</reference>
<keyword evidence="3" id="KW-1185">Reference proteome</keyword>
<dbReference type="PROSITE" id="PS51542">
    <property type="entry name" value="FYRN"/>
    <property type="match status" value="1"/>
</dbReference>
<keyword evidence="1" id="KW-0472">Membrane</keyword>